<dbReference type="AlphaFoldDB" id="A0A833U777"/>
<evidence type="ECO:0000313" key="3">
    <source>
        <dbReference type="Proteomes" id="UP000619265"/>
    </source>
</evidence>
<gene>
    <name evidence="2" type="ORF">F2P56_024673</name>
</gene>
<dbReference type="Proteomes" id="UP000619265">
    <property type="component" value="Unassembled WGS sequence"/>
</dbReference>
<evidence type="ECO:0000313" key="2">
    <source>
        <dbReference type="EMBL" id="KAF5455059.1"/>
    </source>
</evidence>
<dbReference type="EMBL" id="LIHL02000011">
    <property type="protein sequence ID" value="KAF5455059.1"/>
    <property type="molecule type" value="Genomic_DNA"/>
</dbReference>
<proteinExistence type="predicted"/>
<evidence type="ECO:0000259" key="1">
    <source>
        <dbReference type="Pfam" id="PF22936"/>
    </source>
</evidence>
<feature type="non-terminal residue" evidence="2">
    <location>
        <position position="109"/>
    </location>
</feature>
<feature type="domain" description="Retrovirus-related Pol polyprotein from transposon TNT 1-94-like beta-barrel" evidence="1">
    <location>
        <begin position="16"/>
        <end position="94"/>
    </location>
</feature>
<protein>
    <recommendedName>
        <fullName evidence="1">Retrovirus-related Pol polyprotein from transposon TNT 1-94-like beta-barrel domain-containing protein</fullName>
    </recommendedName>
</protein>
<name>A0A833U777_JUGRE</name>
<sequence>MQAYYIGLSSANDLNWHPDTGVTHHLTSDLSNLNVTVEAYTGLDTIRVGNGTGLNITHLGTSKLSTPTLSFLLHNVLHVPQITKNLIYVQKFTAATNTFFEFHPSYFFV</sequence>
<dbReference type="Gramene" id="Jr11_12840_p1">
    <property type="protein sequence ID" value="cds.Jr11_12840_p1"/>
    <property type="gene ID" value="Jr11_12840"/>
</dbReference>
<accession>A0A833U777</accession>
<reference evidence="2" key="2">
    <citation type="submission" date="2020-03" db="EMBL/GenBank/DDBJ databases">
        <title>Walnut 2.0.</title>
        <authorList>
            <person name="Marrano A."/>
            <person name="Britton M."/>
            <person name="Zimin A.V."/>
            <person name="Zaini P.A."/>
            <person name="Workman R."/>
            <person name="Puiu D."/>
            <person name="Bianco L."/>
            <person name="Allen B.J."/>
            <person name="Troggio M."/>
            <person name="Leslie C.A."/>
            <person name="Timp W."/>
            <person name="Dendekar A."/>
            <person name="Salzberg S.L."/>
            <person name="Neale D.B."/>
        </authorList>
    </citation>
    <scope>NUCLEOTIDE SEQUENCE</scope>
    <source>
        <tissue evidence="2">Leaves</tissue>
    </source>
</reference>
<dbReference type="Pfam" id="PF22936">
    <property type="entry name" value="Pol_BBD"/>
    <property type="match status" value="1"/>
</dbReference>
<comment type="caution">
    <text evidence="2">The sequence shown here is derived from an EMBL/GenBank/DDBJ whole genome shotgun (WGS) entry which is preliminary data.</text>
</comment>
<dbReference type="InterPro" id="IPR054722">
    <property type="entry name" value="PolX-like_BBD"/>
</dbReference>
<organism evidence="2 3">
    <name type="scientific">Juglans regia</name>
    <name type="common">English walnut</name>
    <dbReference type="NCBI Taxonomy" id="51240"/>
    <lineage>
        <taxon>Eukaryota</taxon>
        <taxon>Viridiplantae</taxon>
        <taxon>Streptophyta</taxon>
        <taxon>Embryophyta</taxon>
        <taxon>Tracheophyta</taxon>
        <taxon>Spermatophyta</taxon>
        <taxon>Magnoliopsida</taxon>
        <taxon>eudicotyledons</taxon>
        <taxon>Gunneridae</taxon>
        <taxon>Pentapetalae</taxon>
        <taxon>rosids</taxon>
        <taxon>fabids</taxon>
        <taxon>Fagales</taxon>
        <taxon>Juglandaceae</taxon>
        <taxon>Juglans</taxon>
    </lineage>
</organism>
<reference evidence="2" key="1">
    <citation type="submission" date="2015-10" db="EMBL/GenBank/DDBJ databases">
        <authorList>
            <person name="Martinez-Garcia P.J."/>
            <person name="Crepeau M.W."/>
            <person name="Puiu D."/>
            <person name="Gonzalez-Ibeas D."/>
            <person name="Whalen J."/>
            <person name="Stevens K."/>
            <person name="Paul R."/>
            <person name="Butterfield T."/>
            <person name="Britton M."/>
            <person name="Reagan R."/>
            <person name="Chakraborty S."/>
            <person name="Walawage S.L."/>
            <person name="Vasquez-Gross H.A."/>
            <person name="Cardeno C."/>
            <person name="Famula R."/>
            <person name="Pratt K."/>
            <person name="Kuruganti S."/>
            <person name="Aradhya M.K."/>
            <person name="Leslie C.A."/>
            <person name="Dandekar A.M."/>
            <person name="Salzberg S.L."/>
            <person name="Wegrzyn J.L."/>
            <person name="Langley C.H."/>
            <person name="Neale D.B."/>
        </authorList>
    </citation>
    <scope>NUCLEOTIDE SEQUENCE</scope>
    <source>
        <tissue evidence="2">Leaves</tissue>
    </source>
</reference>